<reference evidence="5 6" key="1">
    <citation type="journal article" date="2010" name="Stand. Genomic Sci.">
        <title>Complete genome sequence of Conexibacter woesei type strain (ID131577).</title>
        <authorList>
            <person name="Pukall R."/>
            <person name="Lapidus A."/>
            <person name="Glavina Del Rio T."/>
            <person name="Copeland A."/>
            <person name="Tice H."/>
            <person name="Cheng J.-F."/>
            <person name="Lucas S."/>
            <person name="Chen F."/>
            <person name="Nolan M."/>
            <person name="Bruce D."/>
            <person name="Goodwin L."/>
            <person name="Pitluck S."/>
            <person name="Mavromatis K."/>
            <person name="Ivanova N."/>
            <person name="Ovchinnikova G."/>
            <person name="Pati A."/>
            <person name="Chen A."/>
            <person name="Palaniappan K."/>
            <person name="Land M."/>
            <person name="Hauser L."/>
            <person name="Chang Y.-J."/>
            <person name="Jeffries C.D."/>
            <person name="Chain P."/>
            <person name="Meincke L."/>
            <person name="Sims D."/>
            <person name="Brettin T."/>
            <person name="Detter J.C."/>
            <person name="Rohde M."/>
            <person name="Goeker M."/>
            <person name="Bristow J."/>
            <person name="Eisen J.A."/>
            <person name="Markowitz V."/>
            <person name="Kyrpides N.C."/>
            <person name="Klenk H.-P."/>
            <person name="Hugenholtz P."/>
        </authorList>
    </citation>
    <scope>NUCLEOTIDE SEQUENCE [LARGE SCALE GENOMIC DNA]</scope>
    <source>
        <strain evidence="6">DSM 14684 / CIP 108061 / JCM 11494 / NBRC 100937 / ID131577</strain>
    </source>
</reference>
<proteinExistence type="inferred from homology"/>
<dbReference type="KEGG" id="cwo:Cwoe_0401"/>
<dbReference type="InterPro" id="IPR050121">
    <property type="entry name" value="Cytochrome_P450_monoxygenase"/>
</dbReference>
<dbReference type="HOGENOM" id="CLU_001570_5_1_11"/>
<evidence type="ECO:0000313" key="5">
    <source>
        <dbReference type="EMBL" id="ADB48837.1"/>
    </source>
</evidence>
<dbReference type="GO" id="GO:0016705">
    <property type="term" value="F:oxidoreductase activity, acting on paired donors, with incorporation or reduction of molecular oxygen"/>
    <property type="evidence" value="ECO:0007669"/>
    <property type="project" value="InterPro"/>
</dbReference>
<dbReference type="RefSeq" id="WP_012931890.1">
    <property type="nucleotide sequence ID" value="NC_013739.1"/>
</dbReference>
<dbReference type="GO" id="GO:0005506">
    <property type="term" value="F:iron ion binding"/>
    <property type="evidence" value="ECO:0007669"/>
    <property type="project" value="InterPro"/>
</dbReference>
<dbReference type="InterPro" id="IPR036396">
    <property type="entry name" value="Cyt_P450_sf"/>
</dbReference>
<dbReference type="InterPro" id="IPR017972">
    <property type="entry name" value="Cyt_P450_CS"/>
</dbReference>
<evidence type="ECO:0000256" key="4">
    <source>
        <dbReference type="RuleBase" id="RU000461"/>
    </source>
</evidence>
<keyword evidence="3 4" id="KW-0349">Heme</keyword>
<dbReference type="AlphaFoldDB" id="D3F766"/>
<comment type="similarity">
    <text evidence="2 4">Belongs to the cytochrome P450 family.</text>
</comment>
<organism evidence="5 6">
    <name type="scientific">Conexibacter woesei (strain DSM 14684 / CCUG 47730 / CIP 108061 / JCM 11494 / NBRC 100937 / ID131577)</name>
    <dbReference type="NCBI Taxonomy" id="469383"/>
    <lineage>
        <taxon>Bacteria</taxon>
        <taxon>Bacillati</taxon>
        <taxon>Actinomycetota</taxon>
        <taxon>Thermoleophilia</taxon>
        <taxon>Solirubrobacterales</taxon>
        <taxon>Conexibacteraceae</taxon>
        <taxon>Conexibacter</taxon>
    </lineage>
</organism>
<dbReference type="PRINTS" id="PR00463">
    <property type="entry name" value="EP450I"/>
</dbReference>
<accession>D3F766</accession>
<keyword evidence="3 4" id="KW-0408">Iron</keyword>
<dbReference type="GO" id="GO:0020037">
    <property type="term" value="F:heme binding"/>
    <property type="evidence" value="ECO:0007669"/>
    <property type="project" value="InterPro"/>
</dbReference>
<feature type="binding site" description="axial binding residue" evidence="3">
    <location>
        <position position="375"/>
    </location>
    <ligand>
        <name>heme</name>
        <dbReference type="ChEBI" id="CHEBI:30413"/>
    </ligand>
    <ligandPart>
        <name>Fe</name>
        <dbReference type="ChEBI" id="CHEBI:18248"/>
    </ligandPart>
</feature>
<sequence length="448" mass="49915">MKAKLPPSSRMPAVLQTIGWWVRPIAYTERLRARLGTPFTLRLAGQPPFVVLTDPADIRTLLTADPTVLHPGEGARLLEPIVGPNSVILLDEGRHMEQRKLMLPAFHGDRMQRLTGLMEELTERELDSWPLDTPVELHPRLQMLTLEIILRAVFGLDEGPRLDRLRERLPQILTFGDSPISLIPQAQRLLSGRGRFGRFERDRADVDRELFALIDERRQEGSERDDVLAMLLSATHGDGSPMSDEEIRDELVTALVAGHETTASSLGFAFEQLARSPEVQERLASDGDDYLDATINEVLRRRPVLTIPEPRLVVREIEIGGRTYQPGVVLTAGAYLVHHDPAIYPDPYAFRPERFLARKPGTYTWLPFGGGRRRCLGASFALLEMRIVLRAAAERFVVEAAGPRQRSRRRMITITPGDGARVRLTRRASGPIAATESAAAAATQPAAA</sequence>
<dbReference type="Pfam" id="PF00067">
    <property type="entry name" value="p450"/>
    <property type="match status" value="1"/>
</dbReference>
<dbReference type="PANTHER" id="PTHR24305">
    <property type="entry name" value="CYTOCHROME P450"/>
    <property type="match status" value="1"/>
</dbReference>
<dbReference type="Proteomes" id="UP000008229">
    <property type="component" value="Chromosome"/>
</dbReference>
<dbReference type="EMBL" id="CP001854">
    <property type="protein sequence ID" value="ADB48837.1"/>
    <property type="molecule type" value="Genomic_DNA"/>
</dbReference>
<keyword evidence="4" id="KW-0560">Oxidoreductase</keyword>
<protein>
    <submittedName>
        <fullName evidence="5">Cytochrome P450</fullName>
    </submittedName>
</protein>
<keyword evidence="6" id="KW-1185">Reference proteome</keyword>
<name>D3F766_CONWI</name>
<dbReference type="STRING" id="469383.Cwoe_0401"/>
<dbReference type="PRINTS" id="PR00385">
    <property type="entry name" value="P450"/>
</dbReference>
<keyword evidence="4" id="KW-0503">Monooxygenase</keyword>
<dbReference type="eggNOG" id="COG2124">
    <property type="taxonomic scope" value="Bacteria"/>
</dbReference>
<keyword evidence="3 4" id="KW-0479">Metal-binding</keyword>
<dbReference type="OrthoDB" id="9764248at2"/>
<comment type="cofactor">
    <cofactor evidence="1 3">
        <name>heme</name>
        <dbReference type="ChEBI" id="CHEBI:30413"/>
    </cofactor>
</comment>
<evidence type="ECO:0000256" key="3">
    <source>
        <dbReference type="PIRSR" id="PIRSR602401-1"/>
    </source>
</evidence>
<dbReference type="InterPro" id="IPR001128">
    <property type="entry name" value="Cyt_P450"/>
</dbReference>
<dbReference type="InterPro" id="IPR002401">
    <property type="entry name" value="Cyt_P450_E_grp-I"/>
</dbReference>
<dbReference type="CDD" id="cd11053">
    <property type="entry name" value="CYP110-like"/>
    <property type="match status" value="1"/>
</dbReference>
<evidence type="ECO:0000313" key="6">
    <source>
        <dbReference type="Proteomes" id="UP000008229"/>
    </source>
</evidence>
<reference evidence="6" key="2">
    <citation type="submission" date="2010-01" db="EMBL/GenBank/DDBJ databases">
        <title>The complete genome of Conexibacter woesei DSM 14684.</title>
        <authorList>
            <consortium name="US DOE Joint Genome Institute (JGI-PGF)"/>
            <person name="Lucas S."/>
            <person name="Copeland A."/>
            <person name="Lapidus A."/>
            <person name="Glavina del Rio T."/>
            <person name="Dalin E."/>
            <person name="Tice H."/>
            <person name="Bruce D."/>
            <person name="Goodwin L."/>
            <person name="Pitluck S."/>
            <person name="Kyrpides N."/>
            <person name="Mavromatis K."/>
            <person name="Ivanova N."/>
            <person name="Mikhailova N."/>
            <person name="Chertkov O."/>
            <person name="Brettin T."/>
            <person name="Detter J.C."/>
            <person name="Han C."/>
            <person name="Larimer F."/>
            <person name="Land M."/>
            <person name="Hauser L."/>
            <person name="Markowitz V."/>
            <person name="Cheng J.-F."/>
            <person name="Hugenholtz P."/>
            <person name="Woyke T."/>
            <person name="Wu D."/>
            <person name="Pukall R."/>
            <person name="Steenblock K."/>
            <person name="Schneider S."/>
            <person name="Klenk H.-P."/>
            <person name="Eisen J.A."/>
        </authorList>
    </citation>
    <scope>NUCLEOTIDE SEQUENCE [LARGE SCALE GENOMIC DNA]</scope>
    <source>
        <strain evidence="6">DSM 14684 / CIP 108061 / JCM 11494 / NBRC 100937 / ID131577</strain>
    </source>
</reference>
<dbReference type="Gene3D" id="1.10.630.10">
    <property type="entry name" value="Cytochrome P450"/>
    <property type="match status" value="1"/>
</dbReference>
<evidence type="ECO:0000256" key="2">
    <source>
        <dbReference type="ARBA" id="ARBA00010617"/>
    </source>
</evidence>
<dbReference type="GO" id="GO:0004497">
    <property type="term" value="F:monooxygenase activity"/>
    <property type="evidence" value="ECO:0007669"/>
    <property type="project" value="UniProtKB-KW"/>
</dbReference>
<evidence type="ECO:0000256" key="1">
    <source>
        <dbReference type="ARBA" id="ARBA00001971"/>
    </source>
</evidence>
<dbReference type="PROSITE" id="PS00086">
    <property type="entry name" value="CYTOCHROME_P450"/>
    <property type="match status" value="1"/>
</dbReference>
<gene>
    <name evidence="5" type="ordered locus">Cwoe_0401</name>
</gene>
<dbReference type="SUPFAM" id="SSF48264">
    <property type="entry name" value="Cytochrome P450"/>
    <property type="match status" value="1"/>
</dbReference>
<dbReference type="PANTHER" id="PTHR24305:SF166">
    <property type="entry name" value="CYTOCHROME P450 12A4, MITOCHONDRIAL-RELATED"/>
    <property type="match status" value="1"/>
</dbReference>